<evidence type="ECO:0000256" key="4">
    <source>
        <dbReference type="ARBA" id="ARBA00023136"/>
    </source>
</evidence>
<dbReference type="InterPro" id="IPR005829">
    <property type="entry name" value="Sugar_transporter_CS"/>
</dbReference>
<name>A0A6G0U0L9_APHGL</name>
<protein>
    <recommendedName>
        <fullName evidence="6">Major facilitator superfamily (MFS) profile domain-containing protein</fullName>
    </recommendedName>
</protein>
<comment type="caution">
    <text evidence="7">The sequence shown here is derived from an EMBL/GenBank/DDBJ whole genome shotgun (WGS) entry which is preliminary data.</text>
</comment>
<dbReference type="OrthoDB" id="6612291at2759"/>
<dbReference type="PANTHER" id="PTHR48021:SF89">
    <property type="entry name" value="FI02132P-RELATED"/>
    <property type="match status" value="1"/>
</dbReference>
<comment type="subcellular location">
    <subcellularLocation>
        <location evidence="1">Membrane</location>
        <topology evidence="1">Multi-pass membrane protein</topology>
    </subcellularLocation>
</comment>
<evidence type="ECO:0000313" key="8">
    <source>
        <dbReference type="Proteomes" id="UP000475862"/>
    </source>
</evidence>
<evidence type="ECO:0000256" key="5">
    <source>
        <dbReference type="SAM" id="Phobius"/>
    </source>
</evidence>
<evidence type="ECO:0000256" key="1">
    <source>
        <dbReference type="ARBA" id="ARBA00004141"/>
    </source>
</evidence>
<proteinExistence type="predicted"/>
<dbReference type="EMBL" id="VYZN01000012">
    <property type="protein sequence ID" value="KAE9541807.1"/>
    <property type="molecule type" value="Genomic_DNA"/>
</dbReference>
<reference evidence="7 8" key="1">
    <citation type="submission" date="2019-08" db="EMBL/GenBank/DDBJ databases">
        <title>The genome of the soybean aphid Biotype 1, its phylome, world population structure and adaptation to the North American continent.</title>
        <authorList>
            <person name="Giordano R."/>
            <person name="Donthu R.K."/>
            <person name="Hernandez A.G."/>
            <person name="Wright C.L."/>
            <person name="Zimin A.V."/>
        </authorList>
    </citation>
    <scope>NUCLEOTIDE SEQUENCE [LARGE SCALE GENOMIC DNA]</scope>
    <source>
        <tissue evidence="7">Whole aphids</tissue>
    </source>
</reference>
<dbReference type="PANTHER" id="PTHR48021">
    <property type="match status" value="1"/>
</dbReference>
<gene>
    <name evidence="7" type="ORF">AGLY_003798</name>
</gene>
<feature type="transmembrane region" description="Helical" evidence="5">
    <location>
        <begin position="337"/>
        <end position="359"/>
    </location>
</feature>
<feature type="transmembrane region" description="Helical" evidence="5">
    <location>
        <begin position="185"/>
        <end position="207"/>
    </location>
</feature>
<evidence type="ECO:0000256" key="2">
    <source>
        <dbReference type="ARBA" id="ARBA00022692"/>
    </source>
</evidence>
<accession>A0A6G0U0L9</accession>
<dbReference type="GO" id="GO:0022857">
    <property type="term" value="F:transmembrane transporter activity"/>
    <property type="evidence" value="ECO:0007669"/>
    <property type="project" value="InterPro"/>
</dbReference>
<dbReference type="PROSITE" id="PS50850">
    <property type="entry name" value="MFS"/>
    <property type="match status" value="1"/>
</dbReference>
<feature type="transmembrane region" description="Helical" evidence="5">
    <location>
        <begin position="428"/>
        <end position="455"/>
    </location>
</feature>
<feature type="transmembrane region" description="Helical" evidence="5">
    <location>
        <begin position="122"/>
        <end position="147"/>
    </location>
</feature>
<keyword evidence="8" id="KW-1185">Reference proteome</keyword>
<keyword evidence="4 5" id="KW-0472">Membrane</keyword>
<feature type="transmembrane region" description="Helical" evidence="5">
    <location>
        <begin position="365"/>
        <end position="386"/>
    </location>
</feature>
<dbReference type="SUPFAM" id="SSF103473">
    <property type="entry name" value="MFS general substrate transporter"/>
    <property type="match status" value="1"/>
</dbReference>
<dbReference type="Proteomes" id="UP000475862">
    <property type="component" value="Unassembled WGS sequence"/>
</dbReference>
<feature type="domain" description="Major facilitator superfamily (MFS) profile" evidence="6">
    <location>
        <begin position="33"/>
        <end position="459"/>
    </location>
</feature>
<evidence type="ECO:0000313" key="7">
    <source>
        <dbReference type="EMBL" id="KAE9541807.1"/>
    </source>
</evidence>
<organism evidence="7 8">
    <name type="scientific">Aphis glycines</name>
    <name type="common">Soybean aphid</name>
    <dbReference type="NCBI Taxonomy" id="307491"/>
    <lineage>
        <taxon>Eukaryota</taxon>
        <taxon>Metazoa</taxon>
        <taxon>Ecdysozoa</taxon>
        <taxon>Arthropoda</taxon>
        <taxon>Hexapoda</taxon>
        <taxon>Insecta</taxon>
        <taxon>Pterygota</taxon>
        <taxon>Neoptera</taxon>
        <taxon>Paraneoptera</taxon>
        <taxon>Hemiptera</taxon>
        <taxon>Sternorrhyncha</taxon>
        <taxon>Aphidomorpha</taxon>
        <taxon>Aphidoidea</taxon>
        <taxon>Aphididae</taxon>
        <taxon>Aphidini</taxon>
        <taxon>Aphis</taxon>
        <taxon>Aphis</taxon>
    </lineage>
</organism>
<feature type="transmembrane region" description="Helical" evidence="5">
    <location>
        <begin position="98"/>
        <end position="116"/>
    </location>
</feature>
<evidence type="ECO:0000256" key="3">
    <source>
        <dbReference type="ARBA" id="ARBA00022989"/>
    </source>
</evidence>
<dbReference type="InterPro" id="IPR005828">
    <property type="entry name" value="MFS_sugar_transport-like"/>
</dbReference>
<feature type="transmembrane region" description="Helical" evidence="5">
    <location>
        <begin position="71"/>
        <end position="91"/>
    </location>
</feature>
<feature type="transmembrane region" description="Helical" evidence="5">
    <location>
        <begin position="159"/>
        <end position="179"/>
    </location>
</feature>
<dbReference type="AlphaFoldDB" id="A0A6G0U0L9"/>
<feature type="transmembrane region" description="Helical" evidence="5">
    <location>
        <begin position="272"/>
        <end position="295"/>
    </location>
</feature>
<feature type="transmembrane region" description="Helical" evidence="5">
    <location>
        <begin position="398"/>
        <end position="422"/>
    </location>
</feature>
<dbReference type="Pfam" id="PF00083">
    <property type="entry name" value="Sugar_tr"/>
    <property type="match status" value="1"/>
</dbReference>
<feature type="transmembrane region" description="Helical" evidence="5">
    <location>
        <begin position="34"/>
        <end position="59"/>
    </location>
</feature>
<feature type="transmembrane region" description="Helical" evidence="5">
    <location>
        <begin position="307"/>
        <end position="330"/>
    </location>
</feature>
<dbReference type="InterPro" id="IPR036259">
    <property type="entry name" value="MFS_trans_sf"/>
</dbReference>
<dbReference type="InterPro" id="IPR020846">
    <property type="entry name" value="MFS_dom"/>
</dbReference>
<dbReference type="InterPro" id="IPR050549">
    <property type="entry name" value="MFS_Trehalose_Transporter"/>
</dbReference>
<dbReference type="Gene3D" id="1.20.1250.20">
    <property type="entry name" value="MFS general substrate transporter like domains"/>
    <property type="match status" value="1"/>
</dbReference>
<dbReference type="GO" id="GO:0016020">
    <property type="term" value="C:membrane"/>
    <property type="evidence" value="ECO:0007669"/>
    <property type="project" value="UniProtKB-SubCell"/>
</dbReference>
<keyword evidence="2 5" id="KW-0812">Transmembrane</keyword>
<keyword evidence="3 5" id="KW-1133">Transmembrane helix</keyword>
<evidence type="ECO:0000259" key="6">
    <source>
        <dbReference type="PROSITE" id="PS50850"/>
    </source>
</evidence>
<dbReference type="PROSITE" id="PS00216">
    <property type="entry name" value="SUGAR_TRANSPORT_1"/>
    <property type="match status" value="1"/>
</dbReference>
<sequence>MESNEKTNLITSNPYTNYSSKPHHLHYTSTISRVLWLALVVTMPCLAPGMSFGYSAIVLDQLQLTVDEQSWFASLPSTMMPIGCLLSGPLIDKLGRKTALMVTNLPSCLGWLLLSGQPASLYVLYVGQLLVGLSVGLSTTPATVYAAECITVNYTGLRGCFTIMTSIMLNFGMFLTYLLGALMPAYVVAYVAAFVSFAAFIFIGTLIPESPPWLFGQGRRMDAEFSQRVLRIAQPILQTRRAQSLDGDSAAAVRLRSRIVDRLAEPDVYKPMGIMTTFLFFQQACGSFVLTAYMIQLLGGLGVTVDAYLVTLLAGFTNLAAMVLLSVLLTRFGFKQLSYVSCAGYAASMVLLAAFLLCYGGGDSLVINAVVISCVLLNMAMNGLGLRPIPYAMLGEVFPTDVAGVAGSIVACMSSVFNFVAIKSYPYLRIWLGPGVFAVYGALALLTLVFVATIVPDTRGKTIKQIGDDFLRKKSTVDGGVDGVYRKKSCTADEVF</sequence>